<dbReference type="Proteomes" id="UP001494874">
    <property type="component" value="Segment"/>
</dbReference>
<evidence type="ECO:0000313" key="1">
    <source>
        <dbReference type="EMBL" id="XAO35455.1"/>
    </source>
</evidence>
<name>A0AAX4RCR4_9CAUD</name>
<organism evidence="1 2">
    <name type="scientific">Gordonia phage Morgana</name>
    <dbReference type="NCBI Taxonomy" id="3137292"/>
    <lineage>
        <taxon>Viruses</taxon>
        <taxon>Duplodnaviria</taxon>
        <taxon>Heunggongvirae</taxon>
        <taxon>Uroviricota</taxon>
        <taxon>Caudoviricetes</taxon>
        <taxon>Kruegerviridae</taxon>
        <taxon>Cafassovirus</taxon>
        <taxon>Cafassovirus morgana</taxon>
    </lineage>
</organism>
<keyword evidence="2" id="KW-1185">Reference proteome</keyword>
<proteinExistence type="predicted"/>
<protein>
    <submittedName>
        <fullName evidence="1">Minor tail protein</fullName>
    </submittedName>
</protein>
<dbReference type="EMBL" id="PP537962">
    <property type="protein sequence ID" value="XAO35455.1"/>
    <property type="molecule type" value="Genomic_DNA"/>
</dbReference>
<reference evidence="1 2" key="1">
    <citation type="submission" date="2024-03" db="EMBL/GenBank/DDBJ databases">
        <authorList>
            <person name="Shriver K.J."/>
            <person name="Jarquin D.M."/>
            <person name="Bolanos-Abarca L."/>
            <person name="Cohen Z.M."/>
            <person name="Hayes E."/>
            <person name="Mustafa Y."/>
            <person name="Pacheco-Mendoza M."/>
            <person name="Broussard A.C."/>
            <person name="Fogarty M.P."/>
            <person name="Ko C."/>
            <person name="Russell D.A."/>
            <person name="Jacobs-Sera D."/>
            <person name="Hatfull G.F."/>
        </authorList>
    </citation>
    <scope>NUCLEOTIDE SEQUENCE [LARGE SCALE GENOMIC DNA]</scope>
</reference>
<accession>A0AAX4RCR4</accession>
<evidence type="ECO:0000313" key="2">
    <source>
        <dbReference type="Proteomes" id="UP001494874"/>
    </source>
</evidence>
<gene>
    <name evidence="1" type="primary">21</name>
    <name evidence="1" type="ORF">SEA_MORGANA_21</name>
</gene>
<sequence>MTTPGLPVIGTVPAQAYEGRRVRELQDITEETARDGIEAPLYAAYGQMFPQWANLWNGFTSIQDFLHNLALAIGANPLANTIAGLFEGIGDFLGDLPSLRQILNQIIDILNGVIVTPINNAVQGIKDWFSDLLNWRTKTAADVDTMADNINNAVIEGGTKTGTGKIGDVFDRLSGLFGLAGNAQRVAVAAQQQLQELQNESNQPGFEGNAWSTQFAGGDGSPISSTDFTGSPELVIRGSYGYVGISEDAPSGYYHRVANYDFASDVQSVAIVLGNKTGNLWTGAALACDAAGTQGAYVRANDDRIEIGRFTRSGSNWTFTPWYFESKPPSEGDSLRLRRAGHNYWVLRNGTVVISWTDTGASVPQGATNRRALFFQQKGTNIFGGPIASRRMAAFAMADWPAPGGTVTVPSWQITRNSASAVALTVAHGGQAPMPDSFYTLIDQSNDVTVDLVTGAVTINTAGLYELYATSINRDDNDSGGLNNNNGNTVNAWRASPWVLYVDGIAKAGPIQSGGVIPVFLSAGQVIRSGVSASAPNYPSMRGGGETSTDVPATSNITHVGGASATFFGRKVSA</sequence>